<accession>A0A0A8YJ62</accession>
<evidence type="ECO:0000313" key="1">
    <source>
        <dbReference type="EMBL" id="JAD26569.1"/>
    </source>
</evidence>
<protein>
    <submittedName>
        <fullName evidence="1">Uncharacterized protein</fullName>
    </submittedName>
</protein>
<dbReference type="AlphaFoldDB" id="A0A0A8YJ62"/>
<reference evidence="1" key="1">
    <citation type="submission" date="2014-09" db="EMBL/GenBank/DDBJ databases">
        <authorList>
            <person name="Magalhaes I.L.F."/>
            <person name="Oliveira U."/>
            <person name="Santos F.R."/>
            <person name="Vidigal T.H.D.A."/>
            <person name="Brescovit A.D."/>
            <person name="Santos A.J."/>
        </authorList>
    </citation>
    <scope>NUCLEOTIDE SEQUENCE</scope>
    <source>
        <tissue evidence="1">Shoot tissue taken approximately 20 cm above the soil surface</tissue>
    </source>
</reference>
<sequence length="25" mass="2919">MGVNRERVVPCQMLCMRITAPKQTR</sequence>
<organism evidence="1">
    <name type="scientific">Arundo donax</name>
    <name type="common">Giant reed</name>
    <name type="synonym">Donax arundinaceus</name>
    <dbReference type="NCBI Taxonomy" id="35708"/>
    <lineage>
        <taxon>Eukaryota</taxon>
        <taxon>Viridiplantae</taxon>
        <taxon>Streptophyta</taxon>
        <taxon>Embryophyta</taxon>
        <taxon>Tracheophyta</taxon>
        <taxon>Spermatophyta</taxon>
        <taxon>Magnoliopsida</taxon>
        <taxon>Liliopsida</taxon>
        <taxon>Poales</taxon>
        <taxon>Poaceae</taxon>
        <taxon>PACMAD clade</taxon>
        <taxon>Arundinoideae</taxon>
        <taxon>Arundineae</taxon>
        <taxon>Arundo</taxon>
    </lineage>
</organism>
<reference evidence="1" key="2">
    <citation type="journal article" date="2015" name="Data Brief">
        <title>Shoot transcriptome of the giant reed, Arundo donax.</title>
        <authorList>
            <person name="Barrero R.A."/>
            <person name="Guerrero F.D."/>
            <person name="Moolhuijzen P."/>
            <person name="Goolsby J.A."/>
            <person name="Tidwell J."/>
            <person name="Bellgard S.E."/>
            <person name="Bellgard M.I."/>
        </authorList>
    </citation>
    <scope>NUCLEOTIDE SEQUENCE</scope>
    <source>
        <tissue evidence="1">Shoot tissue taken approximately 20 cm above the soil surface</tissue>
    </source>
</reference>
<dbReference type="EMBL" id="GBRH01271326">
    <property type="protein sequence ID" value="JAD26569.1"/>
    <property type="molecule type" value="Transcribed_RNA"/>
</dbReference>
<proteinExistence type="predicted"/>
<name>A0A0A8YJ62_ARUDO</name>